<comment type="subcellular location">
    <subcellularLocation>
        <location evidence="3">Membrane</location>
        <topology evidence="3">Multi-pass membrane protein</topology>
    </subcellularLocation>
</comment>
<dbReference type="Proteomes" id="UP000244803">
    <property type="component" value="Chromosome 2"/>
</dbReference>
<dbReference type="PANTHER" id="PTHR15362:SF4">
    <property type="entry name" value="CDP-DIACYLGLYCEROL--INOSITOL 3-PHOSPHATIDYLTRANSFERASE"/>
    <property type="match status" value="1"/>
</dbReference>
<evidence type="ECO:0000313" key="19">
    <source>
        <dbReference type="EMBL" id="UKJ90749.1"/>
    </source>
</evidence>
<dbReference type="EC" id="2.7.8.11" evidence="5 16"/>
<evidence type="ECO:0000256" key="10">
    <source>
        <dbReference type="ARBA" id="ARBA00022842"/>
    </source>
</evidence>
<dbReference type="InterPro" id="IPR043130">
    <property type="entry name" value="CDP-OH_PTrfase_TM_dom"/>
</dbReference>
<dbReference type="InterPro" id="IPR000462">
    <property type="entry name" value="CDP-OH_P_trans"/>
</dbReference>
<evidence type="ECO:0000313" key="20">
    <source>
        <dbReference type="Proteomes" id="UP000244803"/>
    </source>
</evidence>
<feature type="transmembrane region" description="Helical" evidence="18">
    <location>
        <begin position="139"/>
        <end position="157"/>
    </location>
</feature>
<keyword evidence="10" id="KW-0460">Magnesium</keyword>
<gene>
    <name evidence="19" type="ORF">MACJ_001683</name>
</gene>
<protein>
    <recommendedName>
        <fullName evidence="5 16">CDP-diacylglycerol--inositol 3-phosphatidyltransferase</fullName>
        <ecNumber evidence="5 16">2.7.8.11</ecNumber>
    </recommendedName>
</protein>
<dbReference type="GO" id="GO:0006661">
    <property type="term" value="P:phosphatidylinositol biosynthetic process"/>
    <property type="evidence" value="ECO:0007669"/>
    <property type="project" value="TreeGrafter"/>
</dbReference>
<comment type="catalytic activity">
    <reaction evidence="16">
        <text>a CDP-1,2-diacyl-sn-glycerol + myo-inositol = a 1,2-diacyl-sn-glycero-3-phospho-(1D-myo-inositol) + CMP + H(+)</text>
        <dbReference type="Rhea" id="RHEA:11580"/>
        <dbReference type="ChEBI" id="CHEBI:15378"/>
        <dbReference type="ChEBI" id="CHEBI:17268"/>
        <dbReference type="ChEBI" id="CHEBI:57880"/>
        <dbReference type="ChEBI" id="CHEBI:58332"/>
        <dbReference type="ChEBI" id="CHEBI:60377"/>
        <dbReference type="EC" id="2.7.8.11"/>
    </reaction>
</comment>
<keyword evidence="7 16" id="KW-0808">Transferase</keyword>
<keyword evidence="9" id="KW-0479">Metal-binding</keyword>
<evidence type="ECO:0000256" key="4">
    <source>
        <dbReference type="ARBA" id="ARBA00010441"/>
    </source>
</evidence>
<evidence type="ECO:0000256" key="2">
    <source>
        <dbReference type="ARBA" id="ARBA00001946"/>
    </source>
</evidence>
<sequence length="214" mass="25234">MEAKRPTIINKPNSITFFRVILLCTSFLFYKDKPLHFTSFYVTSVVLDMWDGEIARKYGEATIFGAMFDSLFDRMTTTFLYMMLSIKYPKYLLFFYFILFWDVVGHWSHNYVCSILGALNHKKIDGFFLLKMYYEKRPLMGASIVCFEAFFLSLYLMSFTKAGTNMNMFCRFLVFASMPLAFFKAFTNTAQFFYASKRLANYEVEQFDAKSVMK</sequence>
<evidence type="ECO:0000256" key="18">
    <source>
        <dbReference type="SAM" id="Phobius"/>
    </source>
</evidence>
<dbReference type="PANTHER" id="PTHR15362">
    <property type="entry name" value="PHOSPHATIDYLINOSITOL SYNTHASE"/>
    <property type="match status" value="1"/>
</dbReference>
<dbReference type="GO" id="GO:0016020">
    <property type="term" value="C:membrane"/>
    <property type="evidence" value="ECO:0007669"/>
    <property type="project" value="UniProtKB-SubCell"/>
</dbReference>
<evidence type="ECO:0000256" key="12">
    <source>
        <dbReference type="ARBA" id="ARBA00023098"/>
    </source>
</evidence>
<keyword evidence="12 16" id="KW-0443">Lipid metabolism</keyword>
<accession>A0A976M8T3</accession>
<dbReference type="PROSITE" id="PS00379">
    <property type="entry name" value="CDP_ALCOHOL_P_TRANSF"/>
    <property type="match status" value="1"/>
</dbReference>
<evidence type="ECO:0000256" key="16">
    <source>
        <dbReference type="PIRNR" id="PIRNR000848"/>
    </source>
</evidence>
<comment type="cofactor">
    <cofactor evidence="2">
        <name>Mg(2+)</name>
        <dbReference type="ChEBI" id="CHEBI:18420"/>
    </cofactor>
</comment>
<keyword evidence="11 18" id="KW-1133">Transmembrane helix</keyword>
<dbReference type="Pfam" id="PF01066">
    <property type="entry name" value="CDP-OH_P_transf"/>
    <property type="match status" value="1"/>
</dbReference>
<dbReference type="OrthoDB" id="10251079at2759"/>
<keyword evidence="13 16" id="KW-0472">Membrane</keyword>
<keyword evidence="6 16" id="KW-0444">Lipid biosynthesis</keyword>
<reference evidence="19" key="1">
    <citation type="submission" date="2022-07" db="EMBL/GenBank/DDBJ databases">
        <title>Evaluation of T. orientalis genome assembly methods using nanopore sequencing and analysis of variation between genomes.</title>
        <authorList>
            <person name="Yam J."/>
            <person name="Micallef M.L."/>
            <person name="Liu M."/>
            <person name="Djordjevic S.P."/>
            <person name="Bogema D.R."/>
            <person name="Jenkins C."/>
        </authorList>
    </citation>
    <scope>NUCLEOTIDE SEQUENCE</scope>
    <source>
        <strain evidence="19">Fish Creek</strain>
    </source>
</reference>
<evidence type="ECO:0000256" key="5">
    <source>
        <dbReference type="ARBA" id="ARBA00013212"/>
    </source>
</evidence>
<dbReference type="InterPro" id="IPR048254">
    <property type="entry name" value="CDP_ALCOHOL_P_TRANSF_CS"/>
</dbReference>
<dbReference type="GO" id="GO:0003881">
    <property type="term" value="F:CDP-diacylglycerol-inositol 3-phosphatidyltransferase activity"/>
    <property type="evidence" value="ECO:0007669"/>
    <property type="project" value="UniProtKB-UniRule"/>
</dbReference>
<evidence type="ECO:0000256" key="9">
    <source>
        <dbReference type="ARBA" id="ARBA00022723"/>
    </source>
</evidence>
<comment type="cofactor">
    <cofactor evidence="1">
        <name>Mn(2+)</name>
        <dbReference type="ChEBI" id="CHEBI:29035"/>
    </cofactor>
</comment>
<organism evidence="19 20">
    <name type="scientific">Theileria orientalis</name>
    <dbReference type="NCBI Taxonomy" id="68886"/>
    <lineage>
        <taxon>Eukaryota</taxon>
        <taxon>Sar</taxon>
        <taxon>Alveolata</taxon>
        <taxon>Apicomplexa</taxon>
        <taxon>Aconoidasida</taxon>
        <taxon>Piroplasmida</taxon>
        <taxon>Theileriidae</taxon>
        <taxon>Theileria</taxon>
    </lineage>
</organism>
<keyword evidence="8 18" id="KW-0812">Transmembrane</keyword>
<evidence type="ECO:0000256" key="13">
    <source>
        <dbReference type="ARBA" id="ARBA00023136"/>
    </source>
</evidence>
<name>A0A976M8T3_THEOR</name>
<dbReference type="PIRSF" id="PIRSF000848">
    <property type="entry name" value="CDP_diag_ino_3_P"/>
    <property type="match status" value="1"/>
</dbReference>
<dbReference type="EMBL" id="CP056068">
    <property type="protein sequence ID" value="UKJ90749.1"/>
    <property type="molecule type" value="Genomic_DNA"/>
</dbReference>
<evidence type="ECO:0000256" key="8">
    <source>
        <dbReference type="ARBA" id="ARBA00022692"/>
    </source>
</evidence>
<keyword evidence="14 16" id="KW-0594">Phospholipid biosynthesis</keyword>
<evidence type="ECO:0000256" key="1">
    <source>
        <dbReference type="ARBA" id="ARBA00001936"/>
    </source>
</evidence>
<keyword evidence="15 16" id="KW-1208">Phospholipid metabolism</keyword>
<evidence type="ECO:0000256" key="11">
    <source>
        <dbReference type="ARBA" id="ARBA00022989"/>
    </source>
</evidence>
<evidence type="ECO:0000256" key="7">
    <source>
        <dbReference type="ARBA" id="ARBA00022679"/>
    </source>
</evidence>
<evidence type="ECO:0000256" key="15">
    <source>
        <dbReference type="ARBA" id="ARBA00023264"/>
    </source>
</evidence>
<dbReference type="GO" id="GO:0005794">
    <property type="term" value="C:Golgi apparatus"/>
    <property type="evidence" value="ECO:0007669"/>
    <property type="project" value="TreeGrafter"/>
</dbReference>
<dbReference type="GO" id="GO:0046872">
    <property type="term" value="F:metal ion binding"/>
    <property type="evidence" value="ECO:0007669"/>
    <property type="project" value="UniProtKB-KW"/>
</dbReference>
<proteinExistence type="inferred from homology"/>
<dbReference type="InterPro" id="IPR014387">
    <property type="entry name" value="CDP_diag_ino_3_P_euk"/>
</dbReference>
<evidence type="ECO:0000256" key="6">
    <source>
        <dbReference type="ARBA" id="ARBA00022516"/>
    </source>
</evidence>
<dbReference type="Gene3D" id="1.20.120.1760">
    <property type="match status" value="1"/>
</dbReference>
<evidence type="ECO:0000256" key="14">
    <source>
        <dbReference type="ARBA" id="ARBA00023209"/>
    </source>
</evidence>
<feature type="transmembrane region" description="Helical" evidence="18">
    <location>
        <begin position="169"/>
        <end position="187"/>
    </location>
</feature>
<dbReference type="AlphaFoldDB" id="A0A976M8T3"/>
<evidence type="ECO:0000256" key="3">
    <source>
        <dbReference type="ARBA" id="ARBA00004141"/>
    </source>
</evidence>
<evidence type="ECO:0000256" key="17">
    <source>
        <dbReference type="RuleBase" id="RU003750"/>
    </source>
</evidence>
<comment type="similarity">
    <text evidence="4 16 17">Belongs to the CDP-alcohol phosphatidyltransferase class-I family.</text>
</comment>